<evidence type="ECO:0000313" key="4">
    <source>
        <dbReference type="Proteomes" id="UP001486207"/>
    </source>
</evidence>
<dbReference type="SUPFAM" id="SSF53720">
    <property type="entry name" value="ALDH-like"/>
    <property type="match status" value="1"/>
</dbReference>
<dbReference type="RefSeq" id="WP_190075845.1">
    <property type="nucleotide sequence ID" value="NZ_BNBM01000029.1"/>
</dbReference>
<dbReference type="Proteomes" id="UP001486207">
    <property type="component" value="Unassembled WGS sequence"/>
</dbReference>
<dbReference type="InterPro" id="IPR016161">
    <property type="entry name" value="Ald_DH/histidinol_DH"/>
</dbReference>
<dbReference type="InterPro" id="IPR016162">
    <property type="entry name" value="Ald_DH_N"/>
</dbReference>
<sequence length="464" mass="49053">MSAPHEARSYRVTNPANGQVLADYESASDAAITALLERSAEAQQRWARRSVTDRARIVAEVARLFDERAGKLGALITAEMGKEASSAVGEAKFCKEIFAYYATEGPRLIADTPVAVPAGANARIQRLPLGPILGVMPWNYPYYQAARFVAPNLVLGNSVILKPAENCPSSALAIADIMSEAGVPAGVYESVFATHDQIARIVADPRVQGVSLTGSERAGTAIAEHAGRNLKKVVLELGGSDPYIVLDSADVAASARLAWDTRMSNNGQACNSNKRMIVMSDIYDEFVAELVTLATGLEPGDPANLGEREFPPLASRTAAEELAAQVADAVAQGAVLHTGGTVTEDSGAYFRPAVLTDVKVGMRAYSEELFGPAAVVYRVETDEEAIALANDSQYGLGAAVFSQDAERASAVASSLEVGMTNVNIPIGQGASLPFGGVKRSGFGRELGPLGLDEFVNKRLFYAQQ</sequence>
<dbReference type="InterPro" id="IPR015590">
    <property type="entry name" value="Aldehyde_DH_dom"/>
</dbReference>
<dbReference type="EMBL" id="JBEPFB010000031">
    <property type="protein sequence ID" value="MER7379293.1"/>
    <property type="molecule type" value="Genomic_DNA"/>
</dbReference>
<dbReference type="Pfam" id="PF00171">
    <property type="entry name" value="Aldedh"/>
    <property type="match status" value="1"/>
</dbReference>
<proteinExistence type="predicted"/>
<feature type="domain" description="Aldehyde dehydrogenase" evidence="2">
    <location>
        <begin position="7"/>
        <end position="456"/>
    </location>
</feature>
<dbReference type="InterPro" id="IPR016163">
    <property type="entry name" value="Ald_DH_C"/>
</dbReference>
<dbReference type="PANTHER" id="PTHR43217">
    <property type="entry name" value="SUCCINATE SEMIALDEHYDE DEHYDROGENASE [NAD(P)+] SAD"/>
    <property type="match status" value="1"/>
</dbReference>
<evidence type="ECO:0000256" key="1">
    <source>
        <dbReference type="ARBA" id="ARBA00023002"/>
    </source>
</evidence>
<accession>A0ABV1Y6E3</accession>
<dbReference type="Gene3D" id="3.40.605.10">
    <property type="entry name" value="Aldehyde Dehydrogenase, Chain A, domain 1"/>
    <property type="match status" value="1"/>
</dbReference>
<evidence type="ECO:0000313" key="3">
    <source>
        <dbReference type="EMBL" id="MER7379293.1"/>
    </source>
</evidence>
<organism evidence="3 4">
    <name type="scientific">Streptomyces lanatus</name>
    <dbReference type="NCBI Taxonomy" id="66900"/>
    <lineage>
        <taxon>Bacteria</taxon>
        <taxon>Bacillati</taxon>
        <taxon>Actinomycetota</taxon>
        <taxon>Actinomycetes</taxon>
        <taxon>Kitasatosporales</taxon>
        <taxon>Streptomycetaceae</taxon>
        <taxon>Streptomyces</taxon>
    </lineage>
</organism>
<protein>
    <submittedName>
        <fullName evidence="3">Aldehyde dehydrogenase family protein</fullName>
    </submittedName>
</protein>
<evidence type="ECO:0000259" key="2">
    <source>
        <dbReference type="Pfam" id="PF00171"/>
    </source>
</evidence>
<dbReference type="InterPro" id="IPR047110">
    <property type="entry name" value="GABD/Sad-like"/>
</dbReference>
<reference evidence="3 4" key="1">
    <citation type="submission" date="2024-06" db="EMBL/GenBank/DDBJ databases">
        <title>The Natural Products Discovery Center: Release of the First 8490 Sequenced Strains for Exploring Actinobacteria Biosynthetic Diversity.</title>
        <authorList>
            <person name="Kalkreuter E."/>
            <person name="Kautsar S.A."/>
            <person name="Yang D."/>
            <person name="Bader C.D."/>
            <person name="Teijaro C.N."/>
            <person name="Fluegel L."/>
            <person name="Davis C.M."/>
            <person name="Simpson J.R."/>
            <person name="Lauterbach L."/>
            <person name="Steele A.D."/>
            <person name="Gui C."/>
            <person name="Meng S."/>
            <person name="Li G."/>
            <person name="Viehrig K."/>
            <person name="Ye F."/>
            <person name="Su P."/>
            <person name="Kiefer A.F."/>
            <person name="Nichols A."/>
            <person name="Cepeda A.J."/>
            <person name="Yan W."/>
            <person name="Fan B."/>
            <person name="Jiang Y."/>
            <person name="Adhikari A."/>
            <person name="Zheng C.-J."/>
            <person name="Schuster L."/>
            <person name="Cowan T.M."/>
            <person name="Smanski M.J."/>
            <person name="Chevrette M.G."/>
            <person name="De Carvalho L.P.S."/>
            <person name="Shen B."/>
        </authorList>
    </citation>
    <scope>NUCLEOTIDE SEQUENCE [LARGE SCALE GENOMIC DNA]</scope>
    <source>
        <strain evidence="3 4">NPDC000155</strain>
    </source>
</reference>
<dbReference type="PANTHER" id="PTHR43217:SF2">
    <property type="entry name" value="SUCCINATE-SEMIALDEHYDE DEHYDROGENASE [NADP(+)]"/>
    <property type="match status" value="1"/>
</dbReference>
<comment type="caution">
    <text evidence="3">The sequence shown here is derived from an EMBL/GenBank/DDBJ whole genome shotgun (WGS) entry which is preliminary data.</text>
</comment>
<name>A0ABV1Y6E3_9ACTN</name>
<dbReference type="Gene3D" id="3.40.309.10">
    <property type="entry name" value="Aldehyde Dehydrogenase, Chain A, domain 2"/>
    <property type="match status" value="1"/>
</dbReference>
<keyword evidence="4" id="KW-1185">Reference proteome</keyword>
<keyword evidence="1" id="KW-0560">Oxidoreductase</keyword>
<gene>
    <name evidence="3" type="ORF">ABT384_42595</name>
</gene>